<dbReference type="InterPro" id="IPR016267">
    <property type="entry name" value="UDPGP_trans"/>
</dbReference>
<comment type="similarity">
    <text evidence="1">Belongs to the universal ribosomal protein uS2 family.</text>
</comment>
<dbReference type="InterPro" id="IPR001865">
    <property type="entry name" value="Ribosomal_uS2"/>
</dbReference>
<gene>
    <name evidence="10" type="ORF">RHGRI_019485</name>
</gene>
<evidence type="ECO:0000256" key="3">
    <source>
        <dbReference type="ARBA" id="ARBA00012415"/>
    </source>
</evidence>
<dbReference type="SUPFAM" id="SSF53448">
    <property type="entry name" value="Nucleotide-diphospho-sugar transferases"/>
    <property type="match status" value="1"/>
</dbReference>
<dbReference type="InterPro" id="IPR018130">
    <property type="entry name" value="Ribosomal_uS2_CS"/>
</dbReference>
<organism evidence="10 11">
    <name type="scientific">Rhododendron griersonianum</name>
    <dbReference type="NCBI Taxonomy" id="479676"/>
    <lineage>
        <taxon>Eukaryota</taxon>
        <taxon>Viridiplantae</taxon>
        <taxon>Streptophyta</taxon>
        <taxon>Embryophyta</taxon>
        <taxon>Tracheophyta</taxon>
        <taxon>Spermatophyta</taxon>
        <taxon>Magnoliopsida</taxon>
        <taxon>eudicotyledons</taxon>
        <taxon>Gunneridae</taxon>
        <taxon>Pentapetalae</taxon>
        <taxon>asterids</taxon>
        <taxon>Ericales</taxon>
        <taxon>Ericaceae</taxon>
        <taxon>Ericoideae</taxon>
        <taxon>Rhodoreae</taxon>
        <taxon>Rhododendron</taxon>
    </lineage>
</organism>
<sequence length="640" mass="72037">MTIHSAVIQKLLSTNAHLGRRVAAHHFKIYTYGARNGVTIIDSDKTLICIRNACHFISNLVRQKGKFLFVNTNPLCDDIVDQMTKRIGCGADSSWRLGGFLTNSGSPKKFRSRNKKLHLGSTQPPDCVVIMDTERKSSVIFEADKLQIPIVGLVNSDMPWDVYKRITYPVPANDSVKFVYLFCNLITKTFLVEQKRFQEVDNKQLSLTKDENREESENLKQTMTSSSKDETPVIPYESLDLTSDDPVETKQLLDKLVVIKLNSALGTKMGFSGPRSATEVCNGLSYLDLIINQIEVGFWSFFLHTIFQIYIGFVKTIGCLQSLNSKHGCNVPLILMNTIRTHDGTLKVVEKYSQKNIDILPLCQNRSHPVSRGRDSEDESYVPLYILTCFFLYSLSISHNSAMNLKRAWVLFDHHELFLSLKNTGTLEALLLQGKEYILVVKYDNLGTLIDSTLRNGTDAWQKCKTGFSCSPTAISLEKSKLVDTGNLWMNLKVVKRLVETDGKNVENYPLSKSFDRAIDVNVPHSRFQPMMSTSDLFLFQSDLYSYGDSLIRNSARTNSLNPCIELGPEFEKLSDFQSRFKSIPSIIELDSLKVMGDVWFGTGITLKGKVTIIAKPGVKLEIPDGVVIENKEISDPSDI</sequence>
<dbReference type="InterPro" id="IPR023591">
    <property type="entry name" value="Ribosomal_uS2_flav_dom_sf"/>
</dbReference>
<dbReference type="Gene3D" id="3.40.50.10490">
    <property type="entry name" value="Glucose-6-phosphate isomerase like protein, domain 1"/>
    <property type="match status" value="1"/>
</dbReference>
<dbReference type="GO" id="GO:0003983">
    <property type="term" value="F:UTP:glucose-1-phosphate uridylyltransferase activity"/>
    <property type="evidence" value="ECO:0007669"/>
    <property type="project" value="UniProtKB-EC"/>
</dbReference>
<evidence type="ECO:0000256" key="8">
    <source>
        <dbReference type="ARBA" id="ARBA00048128"/>
    </source>
</evidence>
<comment type="caution">
    <text evidence="10">The sequence shown here is derived from an EMBL/GenBank/DDBJ whole genome shotgun (WGS) entry which is preliminary data.</text>
</comment>
<dbReference type="EC" id="2.7.7.9" evidence="3"/>
<dbReference type="PROSITE" id="PS00962">
    <property type="entry name" value="RIBOSOMAL_S2_1"/>
    <property type="match status" value="1"/>
</dbReference>
<dbReference type="HAMAP" id="MF_00291_B">
    <property type="entry name" value="Ribosomal_uS2_B"/>
    <property type="match status" value="1"/>
</dbReference>
<evidence type="ECO:0000313" key="11">
    <source>
        <dbReference type="Proteomes" id="UP000823749"/>
    </source>
</evidence>
<keyword evidence="5" id="KW-0548">Nucleotidyltransferase</keyword>
<proteinExistence type="inferred from homology"/>
<dbReference type="AlphaFoldDB" id="A0AAV6JG62"/>
<protein>
    <recommendedName>
        <fullName evidence="3">UTP--glucose-1-phosphate uridylyltransferase</fullName>
        <ecNumber evidence="3">2.7.7.9</ecNumber>
    </recommendedName>
</protein>
<keyword evidence="6" id="KW-0689">Ribosomal protein</keyword>
<evidence type="ECO:0000256" key="7">
    <source>
        <dbReference type="ARBA" id="ARBA00023274"/>
    </source>
</evidence>
<dbReference type="InterPro" id="IPR029044">
    <property type="entry name" value="Nucleotide-diphossugar_trans"/>
</dbReference>
<dbReference type="GO" id="GO:0015935">
    <property type="term" value="C:small ribosomal subunit"/>
    <property type="evidence" value="ECO:0007669"/>
    <property type="project" value="InterPro"/>
</dbReference>
<dbReference type="Pfam" id="PF00318">
    <property type="entry name" value="Ribosomal_S2"/>
    <property type="match status" value="2"/>
</dbReference>
<keyword evidence="4" id="KW-0808">Transferase</keyword>
<evidence type="ECO:0000256" key="2">
    <source>
        <dbReference type="ARBA" id="ARBA00010401"/>
    </source>
</evidence>
<dbReference type="PANTHER" id="PTHR43511">
    <property type="match status" value="1"/>
</dbReference>
<feature type="compositionally biased region" description="Basic and acidic residues" evidence="9">
    <location>
        <begin position="208"/>
        <end position="218"/>
    </location>
</feature>
<dbReference type="GO" id="GO:0003735">
    <property type="term" value="F:structural constituent of ribosome"/>
    <property type="evidence" value="ECO:0007669"/>
    <property type="project" value="InterPro"/>
</dbReference>
<dbReference type="Gene3D" id="2.160.10.10">
    <property type="entry name" value="Hexapeptide repeat proteins"/>
    <property type="match status" value="1"/>
</dbReference>
<dbReference type="PRINTS" id="PR00395">
    <property type="entry name" value="RIBOSOMALS2"/>
</dbReference>
<comment type="similarity">
    <text evidence="2">Belongs to the UDPGP type 1 family.</text>
</comment>
<evidence type="ECO:0000256" key="4">
    <source>
        <dbReference type="ARBA" id="ARBA00022679"/>
    </source>
</evidence>
<keyword evidence="7" id="KW-0687">Ribonucleoprotein</keyword>
<accession>A0AAV6JG62</accession>
<evidence type="ECO:0000256" key="6">
    <source>
        <dbReference type="ARBA" id="ARBA00022980"/>
    </source>
</evidence>
<dbReference type="Proteomes" id="UP000823749">
    <property type="component" value="Chromosome 7"/>
</dbReference>
<evidence type="ECO:0000256" key="1">
    <source>
        <dbReference type="ARBA" id="ARBA00006242"/>
    </source>
</evidence>
<dbReference type="EMBL" id="JACTNZ010000007">
    <property type="protein sequence ID" value="KAG5538948.1"/>
    <property type="molecule type" value="Genomic_DNA"/>
</dbReference>
<reference evidence="10" key="1">
    <citation type="submission" date="2020-08" db="EMBL/GenBank/DDBJ databases">
        <title>Plant Genome Project.</title>
        <authorList>
            <person name="Zhang R.-G."/>
        </authorList>
    </citation>
    <scope>NUCLEOTIDE SEQUENCE</scope>
    <source>
        <strain evidence="10">WSP0</strain>
        <tissue evidence="10">Leaf</tissue>
    </source>
</reference>
<dbReference type="CDD" id="cd01425">
    <property type="entry name" value="RPS2"/>
    <property type="match status" value="1"/>
</dbReference>
<dbReference type="GO" id="GO:0006011">
    <property type="term" value="P:UDP-alpha-D-glucose metabolic process"/>
    <property type="evidence" value="ECO:0007669"/>
    <property type="project" value="InterPro"/>
</dbReference>
<evidence type="ECO:0000256" key="5">
    <source>
        <dbReference type="ARBA" id="ARBA00022695"/>
    </source>
</evidence>
<name>A0AAV6JG62_9ERIC</name>
<feature type="region of interest" description="Disordered" evidence="9">
    <location>
        <begin position="208"/>
        <end position="231"/>
    </location>
</feature>
<dbReference type="InterPro" id="IPR002618">
    <property type="entry name" value="UDPGP_fam"/>
</dbReference>
<dbReference type="FunFam" id="2.160.10.10:FF:000001">
    <property type="entry name" value="UTP--glucose-1-phosphate uridylyltransferase"/>
    <property type="match status" value="1"/>
</dbReference>
<dbReference type="GO" id="GO:0006412">
    <property type="term" value="P:translation"/>
    <property type="evidence" value="ECO:0007669"/>
    <property type="project" value="InterPro"/>
</dbReference>
<dbReference type="Pfam" id="PF01704">
    <property type="entry name" value="UDPGP"/>
    <property type="match status" value="3"/>
</dbReference>
<dbReference type="InterPro" id="IPR005706">
    <property type="entry name" value="Ribosomal_uS2_bac/mit/plastid"/>
</dbReference>
<keyword evidence="11" id="KW-1185">Reference proteome</keyword>
<evidence type="ECO:0000256" key="9">
    <source>
        <dbReference type="SAM" id="MobiDB-lite"/>
    </source>
</evidence>
<evidence type="ECO:0000313" key="10">
    <source>
        <dbReference type="EMBL" id="KAG5538948.1"/>
    </source>
</evidence>
<dbReference type="SUPFAM" id="SSF52313">
    <property type="entry name" value="Ribosomal protein S2"/>
    <property type="match status" value="1"/>
</dbReference>
<comment type="catalytic activity">
    <reaction evidence="8">
        <text>alpha-D-glucose 1-phosphate + UTP + H(+) = UDP-alpha-D-glucose + diphosphate</text>
        <dbReference type="Rhea" id="RHEA:19889"/>
        <dbReference type="ChEBI" id="CHEBI:15378"/>
        <dbReference type="ChEBI" id="CHEBI:33019"/>
        <dbReference type="ChEBI" id="CHEBI:46398"/>
        <dbReference type="ChEBI" id="CHEBI:58601"/>
        <dbReference type="ChEBI" id="CHEBI:58885"/>
        <dbReference type="EC" id="2.7.7.9"/>
    </reaction>
</comment>
<dbReference type="Gene3D" id="3.90.550.10">
    <property type="entry name" value="Spore Coat Polysaccharide Biosynthesis Protein SpsA, Chain A"/>
    <property type="match status" value="1"/>
</dbReference>